<dbReference type="PANTHER" id="PTHR23157">
    <property type="entry name" value="GRIP AND COILED-COIL DOMAIN-CONTAINING PROTEIN 1"/>
    <property type="match status" value="1"/>
</dbReference>
<evidence type="ECO:0000259" key="7">
    <source>
        <dbReference type="PROSITE" id="PS50913"/>
    </source>
</evidence>
<name>A0A7S2ZGE6_9RHOD</name>
<dbReference type="EMBL" id="HBHW01009682">
    <property type="protein sequence ID" value="CAE0039397.1"/>
    <property type="molecule type" value="Transcribed_RNA"/>
</dbReference>
<evidence type="ECO:0000256" key="6">
    <source>
        <dbReference type="SAM" id="Coils"/>
    </source>
</evidence>
<dbReference type="PANTHER" id="PTHR23157:SF25">
    <property type="entry name" value="GRIP AND COILED-COIL DOMAIN-CONTAINING PROTEIN 1"/>
    <property type="match status" value="1"/>
</dbReference>
<evidence type="ECO:0000256" key="1">
    <source>
        <dbReference type="ARBA" id="ARBA00004184"/>
    </source>
</evidence>
<evidence type="ECO:0000256" key="3">
    <source>
        <dbReference type="ARBA" id="ARBA00022490"/>
    </source>
</evidence>
<dbReference type="PROSITE" id="PS50913">
    <property type="entry name" value="GRIP"/>
    <property type="match status" value="1"/>
</dbReference>
<dbReference type="EMBL" id="HBHW01009693">
    <property type="protein sequence ID" value="CAE0039408.1"/>
    <property type="molecule type" value="Transcribed_RNA"/>
</dbReference>
<evidence type="ECO:0000256" key="5">
    <source>
        <dbReference type="ARBA" id="ARBA00023136"/>
    </source>
</evidence>
<keyword evidence="4 6" id="KW-0175">Coiled coil</keyword>
<keyword evidence="5" id="KW-0472">Membrane</keyword>
<accession>A0A7S2ZGE6</accession>
<dbReference type="InterPro" id="IPR051952">
    <property type="entry name" value="Golgi-autophagy_related"/>
</dbReference>
<dbReference type="SMART" id="SM00755">
    <property type="entry name" value="Grip"/>
    <property type="match status" value="1"/>
</dbReference>
<keyword evidence="3" id="KW-0963">Cytoplasm</keyword>
<dbReference type="Gene3D" id="1.10.220.60">
    <property type="entry name" value="GRIP domain"/>
    <property type="match status" value="1"/>
</dbReference>
<dbReference type="GO" id="GO:0005794">
    <property type="term" value="C:Golgi apparatus"/>
    <property type="evidence" value="ECO:0007669"/>
    <property type="project" value="TreeGrafter"/>
</dbReference>
<evidence type="ECO:0000256" key="4">
    <source>
        <dbReference type="ARBA" id="ARBA00023054"/>
    </source>
</evidence>
<feature type="domain" description="GRIP" evidence="7">
    <location>
        <begin position="525"/>
        <end position="572"/>
    </location>
</feature>
<organism evidence="9">
    <name type="scientific">Rhodosorus marinus</name>
    <dbReference type="NCBI Taxonomy" id="101924"/>
    <lineage>
        <taxon>Eukaryota</taxon>
        <taxon>Rhodophyta</taxon>
        <taxon>Stylonematophyceae</taxon>
        <taxon>Stylonematales</taxon>
        <taxon>Stylonemataceae</taxon>
        <taxon>Rhodosorus</taxon>
    </lineage>
</organism>
<sequence>METEVDGESFALLFTAATSVYYSFCSSHTSFLGGCLMPKSGNMSIGKTETEVESLRRELKLSKETTRLELQEVRRKAKAVIEKSSKENERELEALRNQLEEAVSVRENLEAELHTRKLEGEETEKRIQDSRKEISELRLKLEEAVSQGDEAKKPASPSVETSVKIAELEKMLGQRQNEVSKTKEKAKQMLKEMNAEKRELEAQFKVELEESGKKLSDAEKSRLATAKELAEANKGLAGAMATINDLQGTLKQLKVDKESSAVAVESAHARAEALEVQYTEYKEHARTALAQKDSTIAKLRDSSRVVDEDVQFQIAEGHARAEKLAAKLAEMNIVEHNLEVAEERSRAMEARIADLTAQLATSSLKASQKEVEVEDAKHLLMGEIELERGRAEAADQRNAQTLVRMRILEKCLEDAEATNKQLTELHNEEVAKSKRELEELESKRRKDKQSADAARRTVEAAMKAYSPVPDSLDLDDTKPLLDDEVDEMREQLNDSISMNKMYAEQLALLKTEIRAMEASEERTSRLSDNLQYDYLKNVIIKFIETDDFNALMPVLANVLAMTPEEIEEVKTKREEKMMRSPSLLRTESWKLPKMF</sequence>
<evidence type="ECO:0000313" key="8">
    <source>
        <dbReference type="EMBL" id="CAE0039397.1"/>
    </source>
</evidence>
<reference evidence="9" key="1">
    <citation type="submission" date="2021-01" db="EMBL/GenBank/DDBJ databases">
        <authorList>
            <person name="Corre E."/>
            <person name="Pelletier E."/>
            <person name="Niang G."/>
            <person name="Scheremetjew M."/>
            <person name="Finn R."/>
            <person name="Kale V."/>
            <person name="Holt S."/>
            <person name="Cochrane G."/>
            <person name="Meng A."/>
            <person name="Brown T."/>
            <person name="Cohen L."/>
        </authorList>
    </citation>
    <scope>NUCLEOTIDE SEQUENCE</scope>
    <source>
        <strain evidence="9">CCMP 769</strain>
    </source>
</reference>
<evidence type="ECO:0000313" key="9">
    <source>
        <dbReference type="EMBL" id="CAE0039408.1"/>
    </source>
</evidence>
<evidence type="ECO:0000256" key="2">
    <source>
        <dbReference type="ARBA" id="ARBA00004496"/>
    </source>
</evidence>
<comment type="subcellular location">
    <subcellularLocation>
        <location evidence="2">Cytoplasm</location>
    </subcellularLocation>
    <subcellularLocation>
        <location evidence="1">Endomembrane system</location>
        <topology evidence="1">Peripheral membrane protein</topology>
    </subcellularLocation>
</comment>
<proteinExistence type="predicted"/>
<feature type="coiled-coil region" evidence="6">
    <location>
        <begin position="405"/>
        <end position="457"/>
    </location>
</feature>
<dbReference type="AlphaFoldDB" id="A0A7S2ZGE6"/>
<gene>
    <name evidence="8" type="ORF">RMAR00112_LOCUS7356</name>
    <name evidence="9" type="ORF">RMAR00112_LOCUS7367</name>
</gene>
<feature type="coiled-coil region" evidence="6">
    <location>
        <begin position="324"/>
        <end position="358"/>
    </location>
</feature>
<dbReference type="Pfam" id="PF01465">
    <property type="entry name" value="GRIP"/>
    <property type="match status" value="1"/>
</dbReference>
<protein>
    <recommendedName>
        <fullName evidence="7">GRIP domain-containing protein</fullName>
    </recommendedName>
</protein>
<dbReference type="InterPro" id="IPR000237">
    <property type="entry name" value="GRIP_dom"/>
</dbReference>
<feature type="coiled-coil region" evidence="6">
    <location>
        <begin position="45"/>
        <end position="210"/>
    </location>
</feature>
<feature type="coiled-coil region" evidence="6">
    <location>
        <begin position="236"/>
        <end position="284"/>
    </location>
</feature>